<dbReference type="AlphaFoldDB" id="A0A6C0KYV8"/>
<accession>A0A6C0KYV8</accession>
<protein>
    <recommendedName>
        <fullName evidence="4">Glycosyltransferase</fullName>
    </recommendedName>
</protein>
<reference evidence="3" key="1">
    <citation type="journal article" date="2020" name="Nature">
        <title>Giant virus diversity and host interactions through global metagenomics.</title>
        <authorList>
            <person name="Schulz F."/>
            <person name="Roux S."/>
            <person name="Paez-Espino D."/>
            <person name="Jungbluth S."/>
            <person name="Walsh D.A."/>
            <person name="Denef V.J."/>
            <person name="McMahon K.D."/>
            <person name="Konstantinidis K.T."/>
            <person name="Eloe-Fadrosh E.A."/>
            <person name="Kyrpides N.C."/>
            <person name="Woyke T."/>
        </authorList>
    </citation>
    <scope>NUCLEOTIDE SEQUENCE</scope>
    <source>
        <strain evidence="3">GVMAG-S-ERX555907-63</strain>
    </source>
</reference>
<dbReference type="GO" id="GO:0016740">
    <property type="term" value="F:transferase activity"/>
    <property type="evidence" value="ECO:0007669"/>
    <property type="project" value="UniProtKB-KW"/>
</dbReference>
<dbReference type="EMBL" id="MN741018">
    <property type="protein sequence ID" value="QHU22789.1"/>
    <property type="molecule type" value="Genomic_DNA"/>
</dbReference>
<evidence type="ECO:0000256" key="1">
    <source>
        <dbReference type="ARBA" id="ARBA00022679"/>
    </source>
</evidence>
<evidence type="ECO:0000256" key="2">
    <source>
        <dbReference type="ARBA" id="ARBA00023277"/>
    </source>
</evidence>
<dbReference type="Gene3D" id="3.40.50.11350">
    <property type="match status" value="1"/>
</dbReference>
<sequence>MAGPNNKVFVAIHPQSGMCNRLRAIFSFYLLSIQRKQKFLVVWEECRRTCPGILFEYYLPIPDTEYILWDKEKQQFYNGIELVKRGSKRQKEVGKFTMFTSGGEFGCGNKKEYCGKYTNLYQYLTLNEKTQSIIDDAKKQLGDYVAIHVRRTDHKKNKQEQNQVYIDFINSFPESLNVYIATDCIKTKKVLYEKFKNRIKVIQFNHVIKSRQTSMLDAIIDVHMCIESNHFYGTNGSSFSELIYQKRYFEKKMDESEYLTAKKKKAVLLDNLL</sequence>
<keyword evidence="2" id="KW-0119">Carbohydrate metabolism</keyword>
<evidence type="ECO:0008006" key="4">
    <source>
        <dbReference type="Google" id="ProtNLM"/>
    </source>
</evidence>
<proteinExistence type="predicted"/>
<keyword evidence="1" id="KW-0808">Transferase</keyword>
<evidence type="ECO:0000313" key="3">
    <source>
        <dbReference type="EMBL" id="QHU22789.1"/>
    </source>
</evidence>
<name>A0A6C0KYV8_9ZZZZ</name>
<dbReference type="Pfam" id="PF10250">
    <property type="entry name" value="O-FucT"/>
    <property type="match status" value="1"/>
</dbReference>
<dbReference type="InterPro" id="IPR019378">
    <property type="entry name" value="GDP-Fuc_O-FucTrfase"/>
</dbReference>
<organism evidence="3">
    <name type="scientific">viral metagenome</name>
    <dbReference type="NCBI Taxonomy" id="1070528"/>
    <lineage>
        <taxon>unclassified sequences</taxon>
        <taxon>metagenomes</taxon>
        <taxon>organismal metagenomes</taxon>
    </lineage>
</organism>